<organism evidence="9 10">
    <name type="scientific">Koleobacter methoxysyntrophicus</name>
    <dbReference type="NCBI Taxonomy" id="2751313"/>
    <lineage>
        <taxon>Bacteria</taxon>
        <taxon>Bacillati</taxon>
        <taxon>Bacillota</taxon>
        <taxon>Clostridia</taxon>
        <taxon>Koleobacterales</taxon>
        <taxon>Koleobacteraceae</taxon>
        <taxon>Koleobacter</taxon>
    </lineage>
</organism>
<keyword evidence="10" id="KW-1185">Reference proteome</keyword>
<reference evidence="9" key="1">
    <citation type="submission" date="2020-07" db="EMBL/GenBank/DDBJ databases">
        <title>Koleobacter methoxysyntrophicus gen. nov., sp. nov., a novel anaerobic bacterium isolated from deep subsurface oil field and proposal of Koleobacterales ord. nov. in the phylum Firmicutes.</title>
        <authorList>
            <person name="Sakamoto S."/>
            <person name="Tamaki H."/>
        </authorList>
    </citation>
    <scope>NUCLEOTIDE SEQUENCE</scope>
    <source>
        <strain evidence="9">NRmbB1</strain>
    </source>
</reference>
<evidence type="ECO:0000256" key="6">
    <source>
        <dbReference type="PROSITE-ProRule" id="PRU01373"/>
    </source>
</evidence>
<dbReference type="Pfam" id="PF03734">
    <property type="entry name" value="YkuD"/>
    <property type="match status" value="1"/>
</dbReference>
<evidence type="ECO:0000256" key="4">
    <source>
        <dbReference type="ARBA" id="ARBA00022984"/>
    </source>
</evidence>
<dbReference type="UniPathway" id="UPA00219"/>
<dbReference type="GO" id="GO:0008360">
    <property type="term" value="P:regulation of cell shape"/>
    <property type="evidence" value="ECO:0007669"/>
    <property type="project" value="UniProtKB-UniRule"/>
</dbReference>
<evidence type="ECO:0000313" key="10">
    <source>
        <dbReference type="Proteomes" id="UP000662904"/>
    </source>
</evidence>
<dbReference type="AlphaFoldDB" id="A0A8A0RK18"/>
<dbReference type="GO" id="GO:0071555">
    <property type="term" value="P:cell wall organization"/>
    <property type="evidence" value="ECO:0007669"/>
    <property type="project" value="UniProtKB-UniRule"/>
</dbReference>
<name>A0A8A0RK18_9FIRM</name>
<dbReference type="EC" id="2.-.-.-" evidence="9"/>
<dbReference type="EMBL" id="CP059066">
    <property type="protein sequence ID" value="QSQ08781.1"/>
    <property type="molecule type" value="Genomic_DNA"/>
</dbReference>
<dbReference type="PANTHER" id="PTHR30582">
    <property type="entry name" value="L,D-TRANSPEPTIDASE"/>
    <property type="match status" value="1"/>
</dbReference>
<evidence type="ECO:0000256" key="7">
    <source>
        <dbReference type="SAM" id="Phobius"/>
    </source>
</evidence>
<dbReference type="InterPro" id="IPR050979">
    <property type="entry name" value="LD-transpeptidase"/>
</dbReference>
<sequence>MIRKKGLKASKPAKFKPLNIPLNIPNILLRLSFGLIFILVFYRGALMVLAPGIVVETIPANGSKEVPLYREVIIKAGEEIKQASIMVSGMWGDTRVEGNTAVFKPRRVFTPGTKYSVKAWITTENRKDEIEFSFTTMDAGNKIWVEVDLRDINLVTVYRGKRPVKLMLASGGKPGSETETPLGTFYVKDRGEGFFSERFGEGALYWVRFQDQYLFHSVPRDRDGNIIEEEHEKLGIPASHGCIRLRDEDARWFYNNVPYGSIVIIHD</sequence>
<evidence type="ECO:0000259" key="8">
    <source>
        <dbReference type="PROSITE" id="PS52029"/>
    </source>
</evidence>
<dbReference type="GO" id="GO:0005576">
    <property type="term" value="C:extracellular region"/>
    <property type="evidence" value="ECO:0007669"/>
    <property type="project" value="TreeGrafter"/>
</dbReference>
<dbReference type="Proteomes" id="UP000662904">
    <property type="component" value="Chromosome"/>
</dbReference>
<dbReference type="SUPFAM" id="SSF141523">
    <property type="entry name" value="L,D-transpeptidase catalytic domain-like"/>
    <property type="match status" value="1"/>
</dbReference>
<keyword evidence="7" id="KW-0472">Membrane</keyword>
<feature type="active site" description="Nucleophile" evidence="6">
    <location>
        <position position="242"/>
    </location>
</feature>
<keyword evidence="3 6" id="KW-0133">Cell shape</keyword>
<keyword evidence="7" id="KW-1133">Transmembrane helix</keyword>
<gene>
    <name evidence="9" type="primary">yciB_1</name>
    <name evidence="9" type="ORF">H0A61_01126</name>
</gene>
<dbReference type="PROSITE" id="PS52029">
    <property type="entry name" value="LD_TPASE"/>
    <property type="match status" value="1"/>
</dbReference>
<accession>A0A8A0RK18</accession>
<keyword evidence="2 9" id="KW-0808">Transferase</keyword>
<comment type="pathway">
    <text evidence="1 6">Cell wall biogenesis; peptidoglycan biosynthesis.</text>
</comment>
<dbReference type="CDD" id="cd16913">
    <property type="entry name" value="YkuD_like"/>
    <property type="match status" value="1"/>
</dbReference>
<dbReference type="RefSeq" id="WP_206708984.1">
    <property type="nucleotide sequence ID" value="NZ_CP059066.1"/>
</dbReference>
<dbReference type="GO" id="GO:0071972">
    <property type="term" value="F:peptidoglycan L,D-transpeptidase activity"/>
    <property type="evidence" value="ECO:0007669"/>
    <property type="project" value="TreeGrafter"/>
</dbReference>
<evidence type="ECO:0000256" key="5">
    <source>
        <dbReference type="ARBA" id="ARBA00023316"/>
    </source>
</evidence>
<keyword evidence="7" id="KW-0812">Transmembrane</keyword>
<feature type="domain" description="L,D-TPase catalytic" evidence="8">
    <location>
        <begin position="143"/>
        <end position="266"/>
    </location>
</feature>
<dbReference type="InterPro" id="IPR005490">
    <property type="entry name" value="LD_TPept_cat_dom"/>
</dbReference>
<dbReference type="KEGG" id="kme:H0A61_01126"/>
<evidence type="ECO:0000256" key="3">
    <source>
        <dbReference type="ARBA" id="ARBA00022960"/>
    </source>
</evidence>
<feature type="transmembrane region" description="Helical" evidence="7">
    <location>
        <begin position="20"/>
        <end position="42"/>
    </location>
</feature>
<protein>
    <submittedName>
        <fullName evidence="9">L,D-transpeptidase YciB</fullName>
        <ecNumber evidence="9">2.-.-.-</ecNumber>
    </submittedName>
</protein>
<evidence type="ECO:0000256" key="2">
    <source>
        <dbReference type="ARBA" id="ARBA00022679"/>
    </source>
</evidence>
<evidence type="ECO:0000256" key="1">
    <source>
        <dbReference type="ARBA" id="ARBA00004752"/>
    </source>
</evidence>
<dbReference type="InterPro" id="IPR038063">
    <property type="entry name" value="Transpep_catalytic_dom"/>
</dbReference>
<proteinExistence type="predicted"/>
<keyword evidence="4 6" id="KW-0573">Peptidoglycan synthesis</keyword>
<dbReference type="GO" id="GO:0016740">
    <property type="term" value="F:transferase activity"/>
    <property type="evidence" value="ECO:0007669"/>
    <property type="project" value="UniProtKB-KW"/>
</dbReference>
<keyword evidence="5 6" id="KW-0961">Cell wall biogenesis/degradation</keyword>
<dbReference type="Gene3D" id="2.40.440.10">
    <property type="entry name" value="L,D-transpeptidase catalytic domain-like"/>
    <property type="match status" value="1"/>
</dbReference>
<dbReference type="GO" id="GO:0018104">
    <property type="term" value="P:peptidoglycan-protein cross-linking"/>
    <property type="evidence" value="ECO:0007669"/>
    <property type="project" value="TreeGrafter"/>
</dbReference>
<dbReference type="PANTHER" id="PTHR30582:SF2">
    <property type="entry name" value="L,D-TRANSPEPTIDASE YCIB-RELATED"/>
    <property type="match status" value="1"/>
</dbReference>
<feature type="active site" description="Proton donor/acceptor" evidence="6">
    <location>
        <position position="216"/>
    </location>
</feature>
<evidence type="ECO:0000313" key="9">
    <source>
        <dbReference type="EMBL" id="QSQ08781.1"/>
    </source>
</evidence>